<accession>A0A368QJY7</accession>
<proteinExistence type="predicted"/>
<gene>
    <name evidence="1" type="ORF">SETIT_3G287600v2</name>
</gene>
<reference evidence="1" key="2">
    <citation type="submission" date="2015-07" db="EMBL/GenBank/DDBJ databases">
        <authorList>
            <person name="Noorani M."/>
        </authorList>
    </citation>
    <scope>NUCLEOTIDE SEQUENCE</scope>
    <source>
        <strain evidence="1">Yugu1</strain>
    </source>
</reference>
<name>A0A368QJY7_SETIT</name>
<dbReference type="AlphaFoldDB" id="A0A368QJY7"/>
<evidence type="ECO:0000313" key="1">
    <source>
        <dbReference type="EMBL" id="RCV18279.1"/>
    </source>
</evidence>
<organism evidence="1">
    <name type="scientific">Setaria italica</name>
    <name type="common">Foxtail millet</name>
    <name type="synonym">Panicum italicum</name>
    <dbReference type="NCBI Taxonomy" id="4555"/>
    <lineage>
        <taxon>Eukaryota</taxon>
        <taxon>Viridiplantae</taxon>
        <taxon>Streptophyta</taxon>
        <taxon>Embryophyta</taxon>
        <taxon>Tracheophyta</taxon>
        <taxon>Spermatophyta</taxon>
        <taxon>Magnoliopsida</taxon>
        <taxon>Liliopsida</taxon>
        <taxon>Poales</taxon>
        <taxon>Poaceae</taxon>
        <taxon>PACMAD clade</taxon>
        <taxon>Panicoideae</taxon>
        <taxon>Panicodae</taxon>
        <taxon>Paniceae</taxon>
        <taxon>Cenchrinae</taxon>
        <taxon>Setaria</taxon>
    </lineage>
</organism>
<reference evidence="1" key="1">
    <citation type="journal article" date="2012" name="Nat. Biotechnol.">
        <title>Reference genome sequence of the model plant Setaria.</title>
        <authorList>
            <person name="Bennetzen J.L."/>
            <person name="Schmutz J."/>
            <person name="Wang H."/>
            <person name="Percifield R."/>
            <person name="Hawkins J."/>
            <person name="Pontaroli A.C."/>
            <person name="Estep M."/>
            <person name="Feng L."/>
            <person name="Vaughn J.N."/>
            <person name="Grimwood J."/>
            <person name="Jenkins J."/>
            <person name="Barry K."/>
            <person name="Lindquist E."/>
            <person name="Hellsten U."/>
            <person name="Deshpande S."/>
            <person name="Wang X."/>
            <person name="Wu X."/>
            <person name="Mitros T."/>
            <person name="Triplett J."/>
            <person name="Yang X."/>
            <person name="Ye C.Y."/>
            <person name="Mauro-Herrera M."/>
            <person name="Wang L."/>
            <person name="Li P."/>
            <person name="Sharma M."/>
            <person name="Sharma R."/>
            <person name="Ronald P.C."/>
            <person name="Panaud O."/>
            <person name="Kellogg E.A."/>
            <person name="Brutnell T.P."/>
            <person name="Doust A.N."/>
            <person name="Tuskan G.A."/>
            <person name="Rokhsar D."/>
            <person name="Devos K.M."/>
        </authorList>
    </citation>
    <scope>NUCLEOTIDE SEQUENCE [LARGE SCALE GENOMIC DNA]</scope>
    <source>
        <strain evidence="1">Yugu1</strain>
    </source>
</reference>
<protein>
    <submittedName>
        <fullName evidence="1">Uncharacterized protein</fullName>
    </submittedName>
</protein>
<dbReference type="EMBL" id="CM003530">
    <property type="protein sequence ID" value="RCV18279.1"/>
    <property type="molecule type" value="Genomic_DNA"/>
</dbReference>
<sequence length="68" mass="8069">MHKKSRSEKHYSNYTFHIVNKQMPKVFTRAIGIPWSHENGCRWLCPVADVVWRLPVLGKRCDSRSMRV</sequence>